<evidence type="ECO:0000313" key="11">
    <source>
        <dbReference type="Proteomes" id="UP001631957"/>
    </source>
</evidence>
<gene>
    <name evidence="10" type="ORF">ACKI18_01055</name>
</gene>
<dbReference type="RefSeq" id="WP_409120084.1">
    <property type="nucleotide sequence ID" value="NZ_JBJVNI010000001.1"/>
</dbReference>
<keyword evidence="5 10" id="KW-0418">Kinase</keyword>
<evidence type="ECO:0000256" key="3">
    <source>
        <dbReference type="ARBA" id="ARBA00022679"/>
    </source>
</evidence>
<dbReference type="CDD" id="cd16917">
    <property type="entry name" value="HATPase_UhpB-NarQ-NarX-like"/>
    <property type="match status" value="1"/>
</dbReference>
<accession>A0ABW9HJ94</accession>
<evidence type="ECO:0000259" key="9">
    <source>
        <dbReference type="PROSITE" id="PS50109"/>
    </source>
</evidence>
<keyword evidence="7" id="KW-0902">Two-component regulatory system</keyword>
<dbReference type="SUPFAM" id="SSF55874">
    <property type="entry name" value="ATPase domain of HSP90 chaperone/DNA topoisomerase II/histidine kinase"/>
    <property type="match status" value="1"/>
</dbReference>
<name>A0ABW9HJ94_9ACTN</name>
<comment type="caution">
    <text evidence="10">The sequence shown here is derived from an EMBL/GenBank/DDBJ whole genome shotgun (WGS) entry which is preliminary data.</text>
</comment>
<dbReference type="PANTHER" id="PTHR24421:SF37">
    <property type="entry name" value="SENSOR HISTIDINE KINASE NARS"/>
    <property type="match status" value="1"/>
</dbReference>
<dbReference type="InterPro" id="IPR050482">
    <property type="entry name" value="Sensor_HK_TwoCompSys"/>
</dbReference>
<dbReference type="SMART" id="SM00387">
    <property type="entry name" value="HATPase_c"/>
    <property type="match status" value="1"/>
</dbReference>
<evidence type="ECO:0000256" key="5">
    <source>
        <dbReference type="ARBA" id="ARBA00022777"/>
    </source>
</evidence>
<reference evidence="10 11" key="1">
    <citation type="submission" date="2024-12" db="EMBL/GenBank/DDBJ databases">
        <title>Forecasting of Potato common scab and diversities of Pathogenic streptomyces spp. in china.</title>
        <authorList>
            <person name="Handique U."/>
            <person name="Wu J."/>
        </authorList>
    </citation>
    <scope>NUCLEOTIDE SEQUENCE [LARGE SCALE GENOMIC DNA]</scope>
    <source>
        <strain evidence="10 11">ZRIMU1530</strain>
    </source>
</reference>
<dbReference type="InterPro" id="IPR036890">
    <property type="entry name" value="HATPase_C_sf"/>
</dbReference>
<keyword evidence="4" id="KW-0812">Transmembrane</keyword>
<organism evidence="10 11">
    <name type="scientific">Streptomyces niveiscabiei</name>
    <dbReference type="NCBI Taxonomy" id="164115"/>
    <lineage>
        <taxon>Bacteria</taxon>
        <taxon>Bacillati</taxon>
        <taxon>Actinomycetota</taxon>
        <taxon>Actinomycetes</taxon>
        <taxon>Kitasatosporales</taxon>
        <taxon>Streptomycetaceae</taxon>
        <taxon>Streptomyces</taxon>
    </lineage>
</organism>
<dbReference type="PROSITE" id="PS50109">
    <property type="entry name" value="HIS_KIN"/>
    <property type="match status" value="1"/>
</dbReference>
<feature type="domain" description="Histidine kinase" evidence="9">
    <location>
        <begin position="271"/>
        <end position="358"/>
    </location>
</feature>
<dbReference type="EMBL" id="JBJVNI010000001">
    <property type="protein sequence ID" value="MFM9607294.1"/>
    <property type="molecule type" value="Genomic_DNA"/>
</dbReference>
<dbReference type="Pfam" id="PF02518">
    <property type="entry name" value="HATPase_c"/>
    <property type="match status" value="1"/>
</dbReference>
<keyword evidence="6" id="KW-1133">Transmembrane helix</keyword>
<keyword evidence="2" id="KW-1003">Cell membrane</keyword>
<evidence type="ECO:0000256" key="2">
    <source>
        <dbReference type="ARBA" id="ARBA00022475"/>
    </source>
</evidence>
<dbReference type="InterPro" id="IPR003594">
    <property type="entry name" value="HATPase_dom"/>
</dbReference>
<evidence type="ECO:0000256" key="7">
    <source>
        <dbReference type="ARBA" id="ARBA00023012"/>
    </source>
</evidence>
<dbReference type="Gene3D" id="1.20.5.1930">
    <property type="match status" value="1"/>
</dbReference>
<evidence type="ECO:0000313" key="10">
    <source>
        <dbReference type="EMBL" id="MFM9607294.1"/>
    </source>
</evidence>
<dbReference type="GO" id="GO:0016301">
    <property type="term" value="F:kinase activity"/>
    <property type="evidence" value="ECO:0007669"/>
    <property type="project" value="UniProtKB-KW"/>
</dbReference>
<keyword evidence="11" id="KW-1185">Reference proteome</keyword>
<protein>
    <submittedName>
        <fullName evidence="10">Sensor histidine kinase</fullName>
    </submittedName>
</protein>
<evidence type="ECO:0000256" key="1">
    <source>
        <dbReference type="ARBA" id="ARBA00004651"/>
    </source>
</evidence>
<dbReference type="InterPro" id="IPR011712">
    <property type="entry name" value="Sig_transdc_His_kin_sub3_dim/P"/>
</dbReference>
<proteinExistence type="predicted"/>
<keyword evidence="3" id="KW-0808">Transferase</keyword>
<evidence type="ECO:0000256" key="8">
    <source>
        <dbReference type="ARBA" id="ARBA00023136"/>
    </source>
</evidence>
<keyword evidence="8" id="KW-0472">Membrane</keyword>
<evidence type="ECO:0000256" key="6">
    <source>
        <dbReference type="ARBA" id="ARBA00022989"/>
    </source>
</evidence>
<dbReference type="Pfam" id="PF07730">
    <property type="entry name" value="HisKA_3"/>
    <property type="match status" value="1"/>
</dbReference>
<dbReference type="Gene3D" id="3.30.565.10">
    <property type="entry name" value="Histidine kinase-like ATPase, C-terminal domain"/>
    <property type="match status" value="1"/>
</dbReference>
<dbReference type="PANTHER" id="PTHR24421">
    <property type="entry name" value="NITRATE/NITRITE SENSOR PROTEIN NARX-RELATED"/>
    <property type="match status" value="1"/>
</dbReference>
<dbReference type="Proteomes" id="UP001631957">
    <property type="component" value="Unassembled WGS sequence"/>
</dbReference>
<sequence>MAVREVTVEALPAGPELATILTERSEELLARYGERLDLLGLGGADPPVREFCVAQARAVLADVLLALRSEGSLLGVRAQAPREAAGPSPLSWNPYDAQRAVLTLFDVVMTTMARCVAARGGDVRMVADIAISLHHSIMSRFEQALEAKVRALLHETAAVYEEDRRGVSRDLHDRVGYAVTVAKQNLELADLYRERVDGPGEEKLRLAHEALREALEEVRELASGLRAFGCTDGLERALRRCAESLRPAGARVEIQVTGHEGWVPPDALDDLFLALREALRNCCAHAAARTVAVRVDIAPRQVWAFVEDDGVGFSAGRAPDGVGLVCMRERIARHGGEVTVTGFPGHGVTVEFQLPVSRK</sequence>
<dbReference type="InterPro" id="IPR005467">
    <property type="entry name" value="His_kinase_dom"/>
</dbReference>
<evidence type="ECO:0000256" key="4">
    <source>
        <dbReference type="ARBA" id="ARBA00022692"/>
    </source>
</evidence>
<comment type="subcellular location">
    <subcellularLocation>
        <location evidence="1">Cell membrane</location>
        <topology evidence="1">Multi-pass membrane protein</topology>
    </subcellularLocation>
</comment>